<gene>
    <name evidence="1" type="ORF">PVK06_047293</name>
</gene>
<sequence length="154" mass="17761">MKVESMIEIHYEEVQVGQVITTNVSLEPLRVNMVNAGKEEEVLIENMVHVDSYRVELEFVGFVFVLDNRFIFEGLNNLPNFGAVAGEIEFDLKIEKTVKRLRKEAKYHKRVSRSSIPLLQTVEEEEESIHSTRNSKEEVMAEQNLRQLNALNVA</sequence>
<organism evidence="1 2">
    <name type="scientific">Gossypium arboreum</name>
    <name type="common">Tree cotton</name>
    <name type="synonym">Gossypium nanking</name>
    <dbReference type="NCBI Taxonomy" id="29729"/>
    <lineage>
        <taxon>Eukaryota</taxon>
        <taxon>Viridiplantae</taxon>
        <taxon>Streptophyta</taxon>
        <taxon>Embryophyta</taxon>
        <taxon>Tracheophyta</taxon>
        <taxon>Spermatophyta</taxon>
        <taxon>Magnoliopsida</taxon>
        <taxon>eudicotyledons</taxon>
        <taxon>Gunneridae</taxon>
        <taxon>Pentapetalae</taxon>
        <taxon>rosids</taxon>
        <taxon>malvids</taxon>
        <taxon>Malvales</taxon>
        <taxon>Malvaceae</taxon>
        <taxon>Malvoideae</taxon>
        <taxon>Gossypium</taxon>
    </lineage>
</organism>
<accession>A0ABR0MD17</accession>
<evidence type="ECO:0000313" key="1">
    <source>
        <dbReference type="EMBL" id="KAK5771118.1"/>
    </source>
</evidence>
<dbReference type="EMBL" id="JARKNE010000013">
    <property type="protein sequence ID" value="KAK5771118.1"/>
    <property type="molecule type" value="Genomic_DNA"/>
</dbReference>
<protein>
    <submittedName>
        <fullName evidence="1">Uncharacterized protein</fullName>
    </submittedName>
</protein>
<evidence type="ECO:0000313" key="2">
    <source>
        <dbReference type="Proteomes" id="UP001358586"/>
    </source>
</evidence>
<name>A0ABR0MD17_GOSAR</name>
<keyword evidence="2" id="KW-1185">Reference proteome</keyword>
<dbReference type="Proteomes" id="UP001358586">
    <property type="component" value="Chromosome 13"/>
</dbReference>
<proteinExistence type="predicted"/>
<comment type="caution">
    <text evidence="1">The sequence shown here is derived from an EMBL/GenBank/DDBJ whole genome shotgun (WGS) entry which is preliminary data.</text>
</comment>
<reference evidence="1 2" key="1">
    <citation type="submission" date="2023-03" db="EMBL/GenBank/DDBJ databases">
        <title>WGS of Gossypium arboreum.</title>
        <authorList>
            <person name="Yu D."/>
        </authorList>
    </citation>
    <scope>NUCLEOTIDE SEQUENCE [LARGE SCALE GENOMIC DNA]</scope>
    <source>
        <tissue evidence="1">Leaf</tissue>
    </source>
</reference>